<dbReference type="InterPro" id="IPR006076">
    <property type="entry name" value="FAD-dep_OxRdtase"/>
</dbReference>
<evidence type="ECO:0000259" key="3">
    <source>
        <dbReference type="Pfam" id="PF01571"/>
    </source>
</evidence>
<dbReference type="InterPro" id="IPR032503">
    <property type="entry name" value="FAO_M"/>
</dbReference>
<dbReference type="PANTHER" id="PTHR43757">
    <property type="entry name" value="AMINOMETHYLTRANSFERASE"/>
    <property type="match status" value="1"/>
</dbReference>
<gene>
    <name evidence="6" type="ORF">ABR75_06985</name>
</gene>
<sequence>MPNLPSNAKVVIVGGGIVGCSVAYHLAKRGVTDVVLIERKQLTSGTTWHAAGLVGQLRATQNLTRLAQYTTNLFATLEEETGQATGFQQRGSVAIAPNEERFEELKRGASMARVFGLPVNIITPADVKDLVPLARVDDLVGAVHLPGDGVVNPIDVTQALAKGARAAGVKIFENTKVDRIVVENGRAVGVIAEGEMIRADAVVNCAGMWARELGDSVGATVPLHAAEHFYIVTEAVEGISPTMPVLRDQDGCGYFKEDAGKLLVGWFEPVAKPWGMKGISEEFSFTSLPEDFEHIAPLVENATHRMPLLAQTGIRLFFNGPESFTPDDRYLLGEQPEVPGLFVAAGFNSIGIQSSGGAGKVLADWIVDGRPPMDLWDVDVRRVMPFQRNRNYLHDRTVESLGLLYAMHWPFRQPETARGVRRSALHDRLAAKGACFGEVAGWERTNWFAPPGKKAEYEYTYGRQNWFEYTAAECKATREAVAMFDQSSFGKFVLEGVDAEQIINNVSANDMSVPVGKLVYTQWLNERGGIEADLTVTREAADRYLVVTAAATQVRDFQWLKNHIPAGARATLTDVTSGSAVLSIMGPNSRALLQSLTSTDMSNEAFPFGTSQIIDLGYARVRASRVTFVGELGWELYIATEYATGVFDAIVAVGEKFGLKHAGYHALNSMRTEKGYRHWSHDISPDDTPIEAGLGFTVAWNKVGGFIGRDALLKQKETGVKKRLVQVALKDAGKLLYHNEPIWRNDEIVGHIASGMFGHHLGKSLGMGYVENHHGLADKDFITSGTYEIEVAGERVAADVQLEPFYDPKSLRIKA</sequence>
<feature type="domain" description="GCVT N-terminal" evidence="3">
    <location>
        <begin position="425"/>
        <end position="702"/>
    </location>
</feature>
<feature type="domain" description="Aminomethyltransferase C-terminal" evidence="4">
    <location>
        <begin position="722"/>
        <end position="807"/>
    </location>
</feature>
<dbReference type="Gene3D" id="3.50.50.60">
    <property type="entry name" value="FAD/NAD(P)-binding domain"/>
    <property type="match status" value="1"/>
</dbReference>
<dbReference type="InterPro" id="IPR036188">
    <property type="entry name" value="FAD/NAD-bd_sf"/>
</dbReference>
<dbReference type="SUPFAM" id="SSF51905">
    <property type="entry name" value="FAD/NAD(P)-binding domain"/>
    <property type="match status" value="1"/>
</dbReference>
<dbReference type="SUPFAM" id="SSF101790">
    <property type="entry name" value="Aminomethyltransferase beta-barrel domain"/>
    <property type="match status" value="1"/>
</dbReference>
<dbReference type="Pfam" id="PF16350">
    <property type="entry name" value="FAO_M"/>
    <property type="match status" value="1"/>
</dbReference>
<evidence type="ECO:0000259" key="5">
    <source>
        <dbReference type="Pfam" id="PF16350"/>
    </source>
</evidence>
<dbReference type="SUPFAM" id="SSF54373">
    <property type="entry name" value="FAD-linked reductases, C-terminal domain"/>
    <property type="match status" value="1"/>
</dbReference>
<feature type="domain" description="FAD dependent oxidoreductase central" evidence="5">
    <location>
        <begin position="368"/>
        <end position="423"/>
    </location>
</feature>
<proteinExistence type="inferred from homology"/>
<comment type="similarity">
    <text evidence="1">Belongs to the GcvT family.</text>
</comment>
<dbReference type="Proteomes" id="UP000051017">
    <property type="component" value="Unassembled WGS sequence"/>
</dbReference>
<protein>
    <submittedName>
        <fullName evidence="6">FAD-dependent oxidoreductase</fullName>
    </submittedName>
</protein>
<comment type="caution">
    <text evidence="6">The sequence shown here is derived from an EMBL/GenBank/DDBJ whole genome shotgun (WGS) entry which is preliminary data.</text>
</comment>
<dbReference type="InterPro" id="IPR006222">
    <property type="entry name" value="GCVT_N"/>
</dbReference>
<dbReference type="EMBL" id="LIBJ01000010">
    <property type="protein sequence ID" value="KRO49447.1"/>
    <property type="molecule type" value="Genomic_DNA"/>
</dbReference>
<evidence type="ECO:0000259" key="2">
    <source>
        <dbReference type="Pfam" id="PF01266"/>
    </source>
</evidence>
<evidence type="ECO:0000259" key="4">
    <source>
        <dbReference type="Pfam" id="PF08669"/>
    </source>
</evidence>
<dbReference type="InterPro" id="IPR027266">
    <property type="entry name" value="TrmE/GcvT-like"/>
</dbReference>
<dbReference type="Gene3D" id="3.30.70.1400">
    <property type="entry name" value="Aminomethyltransferase beta-barrel domains"/>
    <property type="match status" value="1"/>
</dbReference>
<organism evidence="6 7">
    <name type="scientific">Acidimicrobiia bacterium BACL6 MAG-120924-bin43</name>
    <dbReference type="NCBI Taxonomy" id="1655583"/>
    <lineage>
        <taxon>Bacteria</taxon>
        <taxon>Bacillati</taxon>
        <taxon>Actinomycetota</taxon>
        <taxon>Acidimicrobiia</taxon>
        <taxon>acIV cluster</taxon>
    </lineage>
</organism>
<dbReference type="Pfam" id="PF01266">
    <property type="entry name" value="DAO"/>
    <property type="match status" value="1"/>
</dbReference>
<evidence type="ECO:0000313" key="6">
    <source>
        <dbReference type="EMBL" id="KRO49447.1"/>
    </source>
</evidence>
<feature type="domain" description="FAD dependent oxidoreductase" evidence="2">
    <location>
        <begin position="9"/>
        <end position="365"/>
    </location>
</feature>
<dbReference type="InterPro" id="IPR028896">
    <property type="entry name" value="GcvT/YgfZ/DmdA"/>
</dbReference>
<dbReference type="AlphaFoldDB" id="A0A0R2QGP2"/>
<dbReference type="InterPro" id="IPR013977">
    <property type="entry name" value="GcvT_C"/>
</dbReference>
<dbReference type="Pfam" id="PF08669">
    <property type="entry name" value="GCV_T_C"/>
    <property type="match status" value="1"/>
</dbReference>
<dbReference type="Gene3D" id="3.30.1360.120">
    <property type="entry name" value="Probable tRNA modification gtpase trme, domain 1"/>
    <property type="match status" value="1"/>
</dbReference>
<dbReference type="FunFam" id="2.40.30.110:FF:000008">
    <property type="entry name" value="Sarcosine dehydrogenase"/>
    <property type="match status" value="1"/>
</dbReference>
<dbReference type="Gene3D" id="3.30.9.10">
    <property type="entry name" value="D-Amino Acid Oxidase, subunit A, domain 2"/>
    <property type="match status" value="1"/>
</dbReference>
<dbReference type="SUPFAM" id="SSF103025">
    <property type="entry name" value="Folate-binding domain"/>
    <property type="match status" value="1"/>
</dbReference>
<accession>A0A0R2QGP2</accession>
<reference evidence="6 7" key="1">
    <citation type="submission" date="2015-10" db="EMBL/GenBank/DDBJ databases">
        <title>Metagenome-Assembled Genomes uncover a global brackish microbiome.</title>
        <authorList>
            <person name="Hugerth L.W."/>
            <person name="Larsson J."/>
            <person name="Alneberg J."/>
            <person name="Lindh M.V."/>
            <person name="Legrand C."/>
            <person name="Pinhassi J."/>
            <person name="Andersson A.F."/>
        </authorList>
    </citation>
    <scope>NUCLEOTIDE SEQUENCE [LARGE SCALE GENOMIC DNA]</scope>
    <source>
        <strain evidence="6">BACL6 MAG-120924-bin43</strain>
    </source>
</reference>
<dbReference type="Gene3D" id="2.40.30.110">
    <property type="entry name" value="Aminomethyltransferase beta-barrel domains"/>
    <property type="match status" value="1"/>
</dbReference>
<dbReference type="PANTHER" id="PTHR43757:SF2">
    <property type="entry name" value="AMINOMETHYLTRANSFERASE, MITOCHONDRIAL"/>
    <property type="match status" value="1"/>
</dbReference>
<evidence type="ECO:0000313" key="7">
    <source>
        <dbReference type="Proteomes" id="UP000051017"/>
    </source>
</evidence>
<dbReference type="InterPro" id="IPR029043">
    <property type="entry name" value="GcvT/YgfZ_C"/>
</dbReference>
<dbReference type="Pfam" id="PF01571">
    <property type="entry name" value="GCV_T"/>
    <property type="match status" value="1"/>
</dbReference>
<evidence type="ECO:0000256" key="1">
    <source>
        <dbReference type="ARBA" id="ARBA00008609"/>
    </source>
</evidence>
<name>A0A0R2QGP2_9ACTN</name>